<dbReference type="PANTHER" id="PTHR43785">
    <property type="entry name" value="GAMMA-GLUTAMYLPUTRESCINE SYNTHETASE"/>
    <property type="match status" value="1"/>
</dbReference>
<keyword evidence="6" id="KW-1185">Reference proteome</keyword>
<dbReference type="InterPro" id="IPR014746">
    <property type="entry name" value="Gln_synth/guanido_kin_cat_dom"/>
</dbReference>
<dbReference type="PANTHER" id="PTHR43785:SF2">
    <property type="entry name" value="TYPE-1 GLUTAMINE SYNTHETASE 1"/>
    <property type="match status" value="1"/>
</dbReference>
<comment type="similarity">
    <text evidence="2 3">Belongs to the glutamine synthetase family.</text>
</comment>
<dbReference type="EMBL" id="CAJVPZ010068841">
    <property type="protein sequence ID" value="CAG8798450.1"/>
    <property type="molecule type" value="Genomic_DNA"/>
</dbReference>
<feature type="non-terminal residue" evidence="5">
    <location>
        <position position="93"/>
    </location>
</feature>
<dbReference type="InterPro" id="IPR008146">
    <property type="entry name" value="Gln_synth_cat_dom"/>
</dbReference>
<gene>
    <name evidence="5" type="ORF">RFULGI_LOCUS17483</name>
</gene>
<name>A0A9N9P331_9GLOM</name>
<organism evidence="5 6">
    <name type="scientific">Racocetra fulgida</name>
    <dbReference type="NCBI Taxonomy" id="60492"/>
    <lineage>
        <taxon>Eukaryota</taxon>
        <taxon>Fungi</taxon>
        <taxon>Fungi incertae sedis</taxon>
        <taxon>Mucoromycota</taxon>
        <taxon>Glomeromycotina</taxon>
        <taxon>Glomeromycetes</taxon>
        <taxon>Diversisporales</taxon>
        <taxon>Gigasporaceae</taxon>
        <taxon>Racocetra</taxon>
    </lineage>
</organism>
<comment type="caution">
    <text evidence="5">The sequence shown here is derived from an EMBL/GenBank/DDBJ whole genome shotgun (WGS) entry which is preliminary data.</text>
</comment>
<dbReference type="SUPFAM" id="SSF55931">
    <property type="entry name" value="Glutamine synthetase/guanido kinase"/>
    <property type="match status" value="1"/>
</dbReference>
<evidence type="ECO:0000256" key="1">
    <source>
        <dbReference type="ARBA" id="ARBA00022598"/>
    </source>
</evidence>
<dbReference type="AlphaFoldDB" id="A0A9N9P331"/>
<evidence type="ECO:0000256" key="2">
    <source>
        <dbReference type="PROSITE-ProRule" id="PRU01331"/>
    </source>
</evidence>
<sequence length="93" mass="10255">QNIGPNGKYLDVHFEHRFVDGTSNPYLVFSALIASGVDGIKKGMQLTTHPILDNPASLNNEEHIKQGVTDRMPDSLSDALKVLREDKILIDAL</sequence>
<dbReference type="PROSITE" id="PS51987">
    <property type="entry name" value="GS_CATALYTIC"/>
    <property type="match status" value="1"/>
</dbReference>
<evidence type="ECO:0000313" key="6">
    <source>
        <dbReference type="Proteomes" id="UP000789396"/>
    </source>
</evidence>
<dbReference type="OrthoDB" id="3364440at2759"/>
<dbReference type="Pfam" id="PF00120">
    <property type="entry name" value="Gln-synt_C"/>
    <property type="match status" value="1"/>
</dbReference>
<dbReference type="GO" id="GO:0004356">
    <property type="term" value="F:glutamine synthetase activity"/>
    <property type="evidence" value="ECO:0007669"/>
    <property type="project" value="InterPro"/>
</dbReference>
<dbReference type="Gene3D" id="3.30.590.10">
    <property type="entry name" value="Glutamine synthetase/guanido kinase, catalytic domain"/>
    <property type="match status" value="1"/>
</dbReference>
<proteinExistence type="inferred from homology"/>
<dbReference type="Proteomes" id="UP000789396">
    <property type="component" value="Unassembled WGS sequence"/>
</dbReference>
<evidence type="ECO:0000256" key="3">
    <source>
        <dbReference type="RuleBase" id="RU000384"/>
    </source>
</evidence>
<protein>
    <submittedName>
        <fullName evidence="5">15891_t:CDS:1</fullName>
    </submittedName>
</protein>
<reference evidence="5" key="1">
    <citation type="submission" date="2021-06" db="EMBL/GenBank/DDBJ databases">
        <authorList>
            <person name="Kallberg Y."/>
            <person name="Tangrot J."/>
            <person name="Rosling A."/>
        </authorList>
    </citation>
    <scope>NUCLEOTIDE SEQUENCE</scope>
    <source>
        <strain evidence="5">IN212</strain>
    </source>
</reference>
<accession>A0A9N9P331</accession>
<keyword evidence="1" id="KW-0436">Ligase</keyword>
<feature type="domain" description="GS catalytic" evidence="4">
    <location>
        <begin position="1"/>
        <end position="93"/>
    </location>
</feature>
<evidence type="ECO:0000313" key="5">
    <source>
        <dbReference type="EMBL" id="CAG8798450.1"/>
    </source>
</evidence>
<feature type="non-terminal residue" evidence="5">
    <location>
        <position position="1"/>
    </location>
</feature>
<evidence type="ECO:0000259" key="4">
    <source>
        <dbReference type="PROSITE" id="PS51987"/>
    </source>
</evidence>